<feature type="compositionally biased region" description="Low complexity" evidence="12">
    <location>
        <begin position="49"/>
        <end position="69"/>
    </location>
</feature>
<comment type="subunit">
    <text evidence="9">Homohexamer. The homohexamer assembles into an open ring structure.</text>
</comment>
<keyword evidence="6 9" id="KW-0694">RNA-binding</keyword>
<feature type="compositionally biased region" description="Basic and acidic residues" evidence="12">
    <location>
        <begin position="95"/>
        <end position="120"/>
    </location>
</feature>
<keyword evidence="8 9" id="KW-0804">Transcription</keyword>
<dbReference type="InterPro" id="IPR012340">
    <property type="entry name" value="NA-bd_OB-fold"/>
</dbReference>
<keyword evidence="2 9" id="KW-0547">Nucleotide-binding</keyword>
<dbReference type="RefSeq" id="WP_104811704.1">
    <property type="nucleotide sequence ID" value="NZ_MQUB01000001.1"/>
</dbReference>
<dbReference type="CDD" id="cd01128">
    <property type="entry name" value="rho_factor_C"/>
    <property type="match status" value="1"/>
</dbReference>
<dbReference type="Pfam" id="PF07498">
    <property type="entry name" value="Rho_N"/>
    <property type="match status" value="1"/>
</dbReference>
<dbReference type="SUPFAM" id="SSF50249">
    <property type="entry name" value="Nucleic acid-binding proteins"/>
    <property type="match status" value="1"/>
</dbReference>
<dbReference type="CDD" id="cd04459">
    <property type="entry name" value="Rho_CSD"/>
    <property type="match status" value="1"/>
</dbReference>
<feature type="compositionally biased region" description="Basic residues" evidence="12">
    <location>
        <begin position="131"/>
        <end position="140"/>
    </location>
</feature>
<organism evidence="14 15">
    <name type="scientific">Aureitalea marina</name>
    <dbReference type="NCBI Taxonomy" id="930804"/>
    <lineage>
        <taxon>Bacteria</taxon>
        <taxon>Pseudomonadati</taxon>
        <taxon>Bacteroidota</taxon>
        <taxon>Flavobacteriia</taxon>
        <taxon>Flavobacteriales</taxon>
        <taxon>Flavobacteriaceae</taxon>
        <taxon>Aureitalea</taxon>
    </lineage>
</organism>
<evidence type="ECO:0000256" key="8">
    <source>
        <dbReference type="ARBA" id="ARBA00023163"/>
    </source>
</evidence>
<name>A0A2S7KMI9_9FLAO</name>
<accession>A0A2S7KMI9</accession>
<comment type="similarity">
    <text evidence="9 11">Belongs to the Rho family.</text>
</comment>
<feature type="compositionally biased region" description="Basic and acidic residues" evidence="12">
    <location>
        <begin position="150"/>
        <end position="159"/>
    </location>
</feature>
<comment type="caution">
    <text evidence="14">The sequence shown here is derived from an EMBL/GenBank/DDBJ whole genome shotgun (WGS) entry which is preliminary data.</text>
</comment>
<dbReference type="SMART" id="SM00959">
    <property type="entry name" value="Rho_N"/>
    <property type="match status" value="1"/>
</dbReference>
<evidence type="ECO:0000256" key="1">
    <source>
        <dbReference type="ARBA" id="ARBA00022472"/>
    </source>
</evidence>
<keyword evidence="5 9" id="KW-0067">ATP-binding</keyword>
<comment type="function">
    <text evidence="9">Facilitates transcription termination by a mechanism that involves Rho binding to the nascent RNA, activation of Rho's RNA-dependent ATPase activity, and release of the mRNA from the DNA template.</text>
</comment>
<keyword evidence="4 9" id="KW-0347">Helicase</keyword>
<sequence>MLEIADLKAKKLPELQELAKTLGVPKFRSLKKLDLVYKILDHQASNPDAVKAVAQKEPAPAKAPVAAEASQNGTPKQENQSKPKRQDKRQQNKPQQKEGDGQDKRQDKRQDDRRGKKDQKQPQQQGQGRGGKQHKDHKGQKNQPNQQKNGNKDNRNRYKEPDYEFDGIIESEGVLDIMQDGYGFLRSSDYNYLSSPDDIYVSQSQIRLFGLKTGDTVLGEVRPPKEGEKYFPLIKVSKINGLSPNVVRDRVSFEHLTPLFPDEKFNLAERQSTISSRIIDLFAPIGKGQRGMIVAQPKTGKTMLLKDIANAIAANHPEVYQIILLIDERPEEVTDMQRNVSGEVVASTFDKEASEHVRVANIVIEKAKRLVECGHDVVILLDSITRLARAYNTVQPASGKILSGGVDANALHKPKRFFGAARNIENGGSLSIIATALTETGSKMDEVIFEEFKGTGNMELQLDRKISNRRIFPAIDLTSSSTRRDDLLLDEKVIQRMWVMRKYLADMNPVEAMEFINDRFRQTRNNEEFLISMNG</sequence>
<protein>
    <recommendedName>
        <fullName evidence="9 10">Transcription termination factor Rho</fullName>
        <ecNumber evidence="9 10">3.6.4.-</ecNumber>
    </recommendedName>
    <alternativeName>
        <fullName evidence="9">ATP-dependent helicase Rho</fullName>
    </alternativeName>
</protein>
<keyword evidence="7 9" id="KW-0805">Transcription regulation</keyword>
<dbReference type="HAMAP" id="MF_01884">
    <property type="entry name" value="Rho"/>
    <property type="match status" value="1"/>
</dbReference>
<dbReference type="InterPro" id="IPR036269">
    <property type="entry name" value="Rho_N_sf"/>
</dbReference>
<keyword evidence="15" id="KW-1185">Reference proteome</keyword>
<feature type="binding site" evidence="9">
    <location>
        <begin position="298"/>
        <end position="303"/>
    </location>
    <ligand>
        <name>ATP</name>
        <dbReference type="ChEBI" id="CHEBI:30616"/>
    </ligand>
</feature>
<feature type="binding site" evidence="9">
    <location>
        <begin position="286"/>
        <end position="291"/>
    </location>
    <ligand>
        <name>ATP</name>
        <dbReference type="ChEBI" id="CHEBI:30616"/>
    </ligand>
</feature>
<dbReference type="Gene3D" id="3.40.50.300">
    <property type="entry name" value="P-loop containing nucleotide triphosphate hydrolases"/>
    <property type="match status" value="1"/>
</dbReference>
<evidence type="ECO:0000256" key="9">
    <source>
        <dbReference type="HAMAP-Rule" id="MF_01884"/>
    </source>
</evidence>
<dbReference type="SUPFAM" id="SSF68912">
    <property type="entry name" value="Rho N-terminal domain-like"/>
    <property type="match status" value="1"/>
</dbReference>
<comment type="caution">
    <text evidence="9">Lacks conserved residue(s) required for the propagation of feature annotation.</text>
</comment>
<dbReference type="NCBIfam" id="TIGR00767">
    <property type="entry name" value="rho"/>
    <property type="match status" value="1"/>
</dbReference>
<dbReference type="GO" id="GO:0005829">
    <property type="term" value="C:cytosol"/>
    <property type="evidence" value="ECO:0007669"/>
    <property type="project" value="UniProtKB-ARBA"/>
</dbReference>
<gene>
    <name evidence="9" type="primary">rho</name>
    <name evidence="14" type="ORF">BST85_01840</name>
</gene>
<keyword evidence="1 9" id="KW-0806">Transcription termination</keyword>
<dbReference type="GO" id="GO:0004386">
    <property type="term" value="F:helicase activity"/>
    <property type="evidence" value="ECO:0007669"/>
    <property type="project" value="UniProtKB-UniRule"/>
</dbReference>
<dbReference type="GO" id="GO:0008186">
    <property type="term" value="F:ATP-dependent activity, acting on RNA"/>
    <property type="evidence" value="ECO:0007669"/>
    <property type="project" value="UniProtKB-UniRule"/>
</dbReference>
<dbReference type="Pfam" id="PF07497">
    <property type="entry name" value="Rho_RNA_bind"/>
    <property type="match status" value="1"/>
</dbReference>
<dbReference type="SMART" id="SM00357">
    <property type="entry name" value="CSP"/>
    <property type="match status" value="1"/>
</dbReference>
<dbReference type="GO" id="GO:0005524">
    <property type="term" value="F:ATP binding"/>
    <property type="evidence" value="ECO:0007669"/>
    <property type="project" value="UniProtKB-UniRule"/>
</dbReference>
<proteinExistence type="inferred from homology"/>
<keyword evidence="3 9" id="KW-0378">Hydrolase</keyword>
<dbReference type="InterPro" id="IPR011113">
    <property type="entry name" value="Rho_RNA-bd"/>
</dbReference>
<dbReference type="EC" id="3.6.4.-" evidence="9 10"/>
<dbReference type="SUPFAM" id="SSF52540">
    <property type="entry name" value="P-loop containing nucleoside triphosphate hydrolases"/>
    <property type="match status" value="1"/>
</dbReference>
<evidence type="ECO:0000256" key="3">
    <source>
        <dbReference type="ARBA" id="ARBA00022801"/>
    </source>
</evidence>
<evidence type="ECO:0000256" key="5">
    <source>
        <dbReference type="ARBA" id="ARBA00022840"/>
    </source>
</evidence>
<dbReference type="InterPro" id="IPR003593">
    <property type="entry name" value="AAA+_ATPase"/>
</dbReference>
<dbReference type="NCBIfam" id="NF006886">
    <property type="entry name" value="PRK09376.1"/>
    <property type="match status" value="1"/>
</dbReference>
<evidence type="ECO:0000256" key="11">
    <source>
        <dbReference type="PROSITE-ProRule" id="PRU01203"/>
    </source>
</evidence>
<dbReference type="EMBL" id="MQUB01000001">
    <property type="protein sequence ID" value="PQB03783.1"/>
    <property type="molecule type" value="Genomic_DNA"/>
</dbReference>
<dbReference type="InterPro" id="IPR004665">
    <property type="entry name" value="Term_rho"/>
</dbReference>
<evidence type="ECO:0000256" key="6">
    <source>
        <dbReference type="ARBA" id="ARBA00022884"/>
    </source>
</evidence>
<dbReference type="PROSITE" id="PS51856">
    <property type="entry name" value="RHO_RNA_BD"/>
    <property type="match status" value="1"/>
</dbReference>
<dbReference type="Gene3D" id="1.10.720.10">
    <property type="match status" value="1"/>
</dbReference>
<reference evidence="14 15" key="1">
    <citation type="submission" date="2016-11" db="EMBL/GenBank/DDBJ databases">
        <title>Trade-off between light-utilization and light-protection in marine flavobacteria.</title>
        <authorList>
            <person name="Kumagai Y."/>
        </authorList>
    </citation>
    <scope>NUCLEOTIDE SEQUENCE [LARGE SCALE GENOMIC DNA]</scope>
    <source>
        <strain evidence="14 15">NBRC 107741</strain>
    </source>
</reference>
<dbReference type="AlphaFoldDB" id="A0A2S7KMI9"/>
<dbReference type="Proteomes" id="UP000239800">
    <property type="component" value="Unassembled WGS sequence"/>
</dbReference>
<dbReference type="OrthoDB" id="9805197at2"/>
<feature type="region of interest" description="Disordered" evidence="12">
    <location>
        <begin position="44"/>
        <end position="159"/>
    </location>
</feature>
<dbReference type="InterPro" id="IPR011129">
    <property type="entry name" value="CSD"/>
</dbReference>
<evidence type="ECO:0000313" key="15">
    <source>
        <dbReference type="Proteomes" id="UP000239800"/>
    </source>
</evidence>
<evidence type="ECO:0000256" key="4">
    <source>
        <dbReference type="ARBA" id="ARBA00022806"/>
    </source>
</evidence>
<dbReference type="GO" id="GO:0003723">
    <property type="term" value="F:RNA binding"/>
    <property type="evidence" value="ECO:0007669"/>
    <property type="project" value="UniProtKB-UniRule"/>
</dbReference>
<dbReference type="GO" id="GO:0006353">
    <property type="term" value="P:DNA-templated transcription termination"/>
    <property type="evidence" value="ECO:0007669"/>
    <property type="project" value="UniProtKB-UniRule"/>
</dbReference>
<evidence type="ECO:0000256" key="12">
    <source>
        <dbReference type="SAM" id="MobiDB-lite"/>
    </source>
</evidence>
<dbReference type="PANTHER" id="PTHR46425:SF1">
    <property type="entry name" value="TRANSCRIPTION TERMINATION FACTOR RHO"/>
    <property type="match status" value="1"/>
</dbReference>
<evidence type="ECO:0000259" key="13">
    <source>
        <dbReference type="PROSITE" id="PS51856"/>
    </source>
</evidence>
<dbReference type="SMART" id="SM00382">
    <property type="entry name" value="AAA"/>
    <property type="match status" value="1"/>
</dbReference>
<dbReference type="PANTHER" id="PTHR46425">
    <property type="entry name" value="TRANSCRIPTION TERMINATION FACTOR RHO"/>
    <property type="match status" value="1"/>
</dbReference>
<evidence type="ECO:0000256" key="10">
    <source>
        <dbReference type="NCBIfam" id="TIGR00767"/>
    </source>
</evidence>
<evidence type="ECO:0000256" key="2">
    <source>
        <dbReference type="ARBA" id="ARBA00022741"/>
    </source>
</evidence>
<evidence type="ECO:0000313" key="14">
    <source>
        <dbReference type="EMBL" id="PQB03783.1"/>
    </source>
</evidence>
<feature type="domain" description="Rho RNA-BD" evidence="13">
    <location>
        <begin position="168"/>
        <end position="243"/>
    </location>
</feature>
<dbReference type="InterPro" id="IPR011112">
    <property type="entry name" value="Rho-like_N"/>
</dbReference>
<feature type="binding site" evidence="9">
    <location>
        <position position="329"/>
    </location>
    <ligand>
        <name>ATP</name>
        <dbReference type="ChEBI" id="CHEBI:30616"/>
    </ligand>
</feature>
<dbReference type="InterPro" id="IPR000194">
    <property type="entry name" value="ATPase_F1/V1/A1_a/bsu_nucl-bd"/>
</dbReference>
<evidence type="ECO:0000256" key="7">
    <source>
        <dbReference type="ARBA" id="ARBA00023015"/>
    </source>
</evidence>
<dbReference type="InterPro" id="IPR027417">
    <property type="entry name" value="P-loop_NTPase"/>
</dbReference>
<dbReference type="GO" id="GO:0016787">
    <property type="term" value="F:hydrolase activity"/>
    <property type="evidence" value="ECO:0007669"/>
    <property type="project" value="UniProtKB-KW"/>
</dbReference>
<dbReference type="InterPro" id="IPR041703">
    <property type="entry name" value="Rho_factor_ATP-bd"/>
</dbReference>
<dbReference type="Pfam" id="PF00006">
    <property type="entry name" value="ATP-synt_ab"/>
    <property type="match status" value="1"/>
</dbReference>
<feature type="compositionally biased region" description="Polar residues" evidence="12">
    <location>
        <begin position="70"/>
        <end position="80"/>
    </location>
</feature>
<dbReference type="Gene3D" id="2.40.50.140">
    <property type="entry name" value="Nucleic acid-binding proteins"/>
    <property type="match status" value="1"/>
</dbReference>